<name>A0A1W6B2W9_9GAMM</name>
<dbReference type="InterPro" id="IPR010862">
    <property type="entry name" value="DUF1493"/>
</dbReference>
<dbReference type="RefSeq" id="WP_085068245.1">
    <property type="nucleotide sequence ID" value="NZ_CP019706.1"/>
</dbReference>
<reference evidence="1 2" key="1">
    <citation type="submission" date="2017-02" db="EMBL/GenBank/DDBJ databases">
        <title>Complete genome sequence of the drought resistance-promoting endophyte Pantoea alhagi LTYR-11Z.</title>
        <authorList>
            <person name="Zhang L."/>
        </authorList>
    </citation>
    <scope>NUCLEOTIDE SEQUENCE [LARGE SCALE GENOMIC DNA]</scope>
    <source>
        <strain evidence="1 2">LTYR-11Z</strain>
    </source>
</reference>
<dbReference type="EMBL" id="CP019706">
    <property type="protein sequence ID" value="ARJ41406.1"/>
    <property type="molecule type" value="Genomic_DNA"/>
</dbReference>
<gene>
    <name evidence="1" type="ORF">B1H58_04880</name>
</gene>
<dbReference type="KEGG" id="palh:B1H58_04880"/>
<evidence type="ECO:0000313" key="1">
    <source>
        <dbReference type="EMBL" id="ARJ41406.1"/>
    </source>
</evidence>
<keyword evidence="2" id="KW-1185">Reference proteome</keyword>
<dbReference type="AlphaFoldDB" id="A0A1W6B2W9"/>
<proteinExistence type="predicted"/>
<dbReference type="Pfam" id="PF07377">
    <property type="entry name" value="DUF1493"/>
    <property type="match status" value="1"/>
</dbReference>
<dbReference type="Proteomes" id="UP000192900">
    <property type="component" value="Chromosome"/>
</dbReference>
<accession>A0A1W6B2W9</accession>
<organism evidence="1 2">
    <name type="scientific">Pantoea alhagi</name>
    <dbReference type="NCBI Taxonomy" id="1891675"/>
    <lineage>
        <taxon>Bacteria</taxon>
        <taxon>Pseudomonadati</taxon>
        <taxon>Pseudomonadota</taxon>
        <taxon>Gammaproteobacteria</taxon>
        <taxon>Enterobacterales</taxon>
        <taxon>Erwiniaceae</taxon>
        <taxon>Pantoea</taxon>
    </lineage>
</organism>
<dbReference type="OrthoDB" id="6476622at2"/>
<sequence length="108" mass="12837">MVTDEAVLSFFREQLPVLGLLPTQSNALRIDDILQEYTEPEDLMPVIRKYQQVFGVDISSINMDNYYPWKVSWFFRKWFTKKPIKQTSHPLTVRMFAESAKAGRWLYE</sequence>
<protein>
    <submittedName>
        <fullName evidence="1">Cytoplasmic protein</fullName>
    </submittedName>
</protein>
<evidence type="ECO:0000313" key="2">
    <source>
        <dbReference type="Proteomes" id="UP000192900"/>
    </source>
</evidence>